<evidence type="ECO:0000313" key="1">
    <source>
        <dbReference type="EMBL" id="KAB5563944.1"/>
    </source>
</evidence>
<gene>
    <name evidence="1" type="ORF">DKX38_003998</name>
</gene>
<dbReference type="EMBL" id="VDCV01000003">
    <property type="protein sequence ID" value="KAB5563944.1"/>
    <property type="molecule type" value="Genomic_DNA"/>
</dbReference>
<protein>
    <submittedName>
        <fullName evidence="1">Uncharacterized protein</fullName>
    </submittedName>
</protein>
<dbReference type="AlphaFoldDB" id="A0A5N5N946"/>
<organism evidence="1 2">
    <name type="scientific">Salix brachista</name>
    <dbReference type="NCBI Taxonomy" id="2182728"/>
    <lineage>
        <taxon>Eukaryota</taxon>
        <taxon>Viridiplantae</taxon>
        <taxon>Streptophyta</taxon>
        <taxon>Embryophyta</taxon>
        <taxon>Tracheophyta</taxon>
        <taxon>Spermatophyta</taxon>
        <taxon>Magnoliopsida</taxon>
        <taxon>eudicotyledons</taxon>
        <taxon>Gunneridae</taxon>
        <taxon>Pentapetalae</taxon>
        <taxon>rosids</taxon>
        <taxon>fabids</taxon>
        <taxon>Malpighiales</taxon>
        <taxon>Salicaceae</taxon>
        <taxon>Saliceae</taxon>
        <taxon>Salix</taxon>
    </lineage>
</organism>
<accession>A0A5N5N946</accession>
<dbReference type="Proteomes" id="UP000326939">
    <property type="component" value="Chromosome 3"/>
</dbReference>
<comment type="caution">
    <text evidence="1">The sequence shown here is derived from an EMBL/GenBank/DDBJ whole genome shotgun (WGS) entry which is preliminary data.</text>
</comment>
<proteinExistence type="predicted"/>
<name>A0A5N5N946_9ROSI</name>
<keyword evidence="2" id="KW-1185">Reference proteome</keyword>
<sequence>MDGSAGFGRTAEELQFGSSYRVEAHGRSASTVSFQGRGKAFGLQATLSHGQFVELIQKSWVKGSKVVTFLEEMTRSLKVWNKKVFGFSWKKRAIARLLGIQKSLNKGNNILLIRLNCRSWKQIDAGIQNKLPNAVTDEEEKRALFDMKPCQMDFSSCSFNLNGVWDLCNFTRKALEGKRDLSKFNYSNAKVYPSI</sequence>
<evidence type="ECO:0000313" key="2">
    <source>
        <dbReference type="Proteomes" id="UP000326939"/>
    </source>
</evidence>
<reference evidence="2" key="1">
    <citation type="journal article" date="2019" name="Gigascience">
        <title>De novo genome assembly of the endangered Acer yangbiense, a plant species with extremely small populations endemic to Yunnan Province, China.</title>
        <authorList>
            <person name="Yang J."/>
            <person name="Wariss H.M."/>
            <person name="Tao L."/>
            <person name="Zhang R."/>
            <person name="Yun Q."/>
            <person name="Hollingsworth P."/>
            <person name="Dao Z."/>
            <person name="Luo G."/>
            <person name="Guo H."/>
            <person name="Ma Y."/>
            <person name="Sun W."/>
        </authorList>
    </citation>
    <scope>NUCLEOTIDE SEQUENCE [LARGE SCALE GENOMIC DNA]</scope>
    <source>
        <strain evidence="2">cv. br00</strain>
    </source>
</reference>